<evidence type="ECO:0000256" key="1">
    <source>
        <dbReference type="ARBA" id="ARBA00018517"/>
    </source>
</evidence>
<dbReference type="InterPro" id="IPR019012">
    <property type="entry name" value="RNA_cap_Gua-N2-MeTrfase"/>
</dbReference>
<proteinExistence type="inferred from homology"/>
<evidence type="ECO:0000256" key="2">
    <source>
        <dbReference type="ARBA" id="ARBA00025783"/>
    </source>
</evidence>
<comment type="caution">
    <text evidence="8">The sequence shown here is derived from an EMBL/GenBank/DDBJ whole genome shotgun (WGS) entry which is preliminary data.</text>
</comment>
<comment type="similarity">
    <text evidence="2">Belongs to the methyltransferase superfamily. Trimethylguanosine synthase family.</text>
</comment>
<evidence type="ECO:0000256" key="3">
    <source>
        <dbReference type="ARBA" id="ARBA00047418"/>
    </source>
</evidence>
<reference evidence="8 9" key="1">
    <citation type="journal article" date="2024" name="IMA Fungus">
        <title>IMA Genome - F19 : A genome assembly and annotation guide to empower mycologists, including annotated draft genome sequences of Ceratocystis pirilliformis, Diaporthe australafricana, Fusarium ophioides, Paecilomyces lecythidis, and Sporothrix stenoceras.</title>
        <authorList>
            <person name="Aylward J."/>
            <person name="Wilson A.M."/>
            <person name="Visagie C.M."/>
            <person name="Spraker J."/>
            <person name="Barnes I."/>
            <person name="Buitendag C."/>
            <person name="Ceriani C."/>
            <person name="Del Mar Angel L."/>
            <person name="du Plessis D."/>
            <person name="Fuchs T."/>
            <person name="Gasser K."/>
            <person name="Kramer D."/>
            <person name="Li W."/>
            <person name="Munsamy K."/>
            <person name="Piso A."/>
            <person name="Price J.L."/>
            <person name="Sonnekus B."/>
            <person name="Thomas C."/>
            <person name="van der Nest A."/>
            <person name="van Dijk A."/>
            <person name="van Heerden A."/>
            <person name="van Vuuren N."/>
            <person name="Yilmaz N."/>
            <person name="Duong T.A."/>
            <person name="van der Merwe N.A."/>
            <person name="Wingfield M.J."/>
            <person name="Wingfield B.D."/>
        </authorList>
    </citation>
    <scope>NUCLEOTIDE SEQUENCE [LARGE SCALE GENOMIC DNA]</scope>
    <source>
        <strain evidence="8 9">CMW 12675</strain>
    </source>
</reference>
<dbReference type="CDD" id="cd02440">
    <property type="entry name" value="AdoMet_MTases"/>
    <property type="match status" value="1"/>
</dbReference>
<evidence type="ECO:0000256" key="6">
    <source>
        <dbReference type="ARBA" id="ARBA00049075"/>
    </source>
</evidence>
<dbReference type="InterPro" id="IPR029063">
    <property type="entry name" value="SAM-dependent_MTases_sf"/>
</dbReference>
<dbReference type="SUPFAM" id="SSF53335">
    <property type="entry name" value="S-adenosyl-L-methionine-dependent methyltransferases"/>
    <property type="match status" value="1"/>
</dbReference>
<comment type="catalytic activity">
    <reaction evidence="6">
        <text>a 5'-end (N(7)-methyl 5'-triphosphoguanosine)-ribonucleoside in snRNA + S-adenosyl-L-methionine = a 5'-end (N(2),N(7)-dimethyl 5'-triphosphoguanosine)-ribonucleoside in snRNA + S-adenosyl-L-homocysteine + H(+)</text>
        <dbReference type="Rhea" id="RHEA:78471"/>
        <dbReference type="Rhea" id="RHEA-COMP:19085"/>
        <dbReference type="Rhea" id="RHEA-COMP:19087"/>
        <dbReference type="ChEBI" id="CHEBI:15378"/>
        <dbReference type="ChEBI" id="CHEBI:57856"/>
        <dbReference type="ChEBI" id="CHEBI:59789"/>
        <dbReference type="ChEBI" id="CHEBI:156461"/>
        <dbReference type="ChEBI" id="CHEBI:172880"/>
    </reaction>
    <physiologicalReaction direction="left-to-right" evidence="6">
        <dbReference type="Rhea" id="RHEA:78472"/>
    </physiologicalReaction>
</comment>
<keyword evidence="9" id="KW-1185">Reference proteome</keyword>
<evidence type="ECO:0000256" key="4">
    <source>
        <dbReference type="ARBA" id="ARBA00048740"/>
    </source>
</evidence>
<evidence type="ECO:0000256" key="5">
    <source>
        <dbReference type="ARBA" id="ARBA00048763"/>
    </source>
</evidence>
<evidence type="ECO:0000313" key="8">
    <source>
        <dbReference type="EMBL" id="KAL1890366.1"/>
    </source>
</evidence>
<dbReference type="Pfam" id="PF09445">
    <property type="entry name" value="Methyltransf_15"/>
    <property type="match status" value="1"/>
</dbReference>
<comment type="catalytic activity">
    <reaction evidence="4">
        <text>a 5'-end (N(7)-methyl 5'-triphosphoguanosine)-ribonucleoside in snoRNA + S-adenosyl-L-methionine = a 5'-end (N(2),N(7)-dimethyl 5'-triphosphoguanosine)-ribonucleoside in snoRNA + S-adenosyl-L-homocysteine + H(+)</text>
        <dbReference type="Rhea" id="RHEA:78475"/>
        <dbReference type="Rhea" id="RHEA-COMP:19086"/>
        <dbReference type="Rhea" id="RHEA-COMP:19088"/>
        <dbReference type="ChEBI" id="CHEBI:15378"/>
        <dbReference type="ChEBI" id="CHEBI:57856"/>
        <dbReference type="ChEBI" id="CHEBI:59789"/>
        <dbReference type="ChEBI" id="CHEBI:156461"/>
        <dbReference type="ChEBI" id="CHEBI:172880"/>
    </reaction>
    <physiologicalReaction direction="left-to-right" evidence="4">
        <dbReference type="Rhea" id="RHEA:78476"/>
    </physiologicalReaction>
</comment>
<evidence type="ECO:0000313" key="9">
    <source>
        <dbReference type="Proteomes" id="UP001583280"/>
    </source>
</evidence>
<gene>
    <name evidence="8" type="primary">tgs1</name>
    <name evidence="8" type="ORF">Cpir12675_005442</name>
</gene>
<comment type="catalytic activity">
    <reaction evidence="5">
        <text>a 5'-end (N(2),N(7)-dimethyl 5'-triphosphoguanosine)-ribonucleoside in snRNA + S-adenosyl-L-methionine = a 5'-end (N(2),N(2),N(7)-trimethyl 5'-triphosphoguanosine)-ribonucleoside in snRNA + S-adenosyl-L-homocysteine + H(+)</text>
        <dbReference type="Rhea" id="RHEA:78479"/>
        <dbReference type="Rhea" id="RHEA-COMP:19087"/>
        <dbReference type="Rhea" id="RHEA-COMP:19089"/>
        <dbReference type="ChEBI" id="CHEBI:15378"/>
        <dbReference type="ChEBI" id="CHEBI:57856"/>
        <dbReference type="ChEBI" id="CHEBI:59789"/>
        <dbReference type="ChEBI" id="CHEBI:167623"/>
        <dbReference type="ChEBI" id="CHEBI:172880"/>
    </reaction>
    <physiologicalReaction direction="left-to-right" evidence="5">
        <dbReference type="Rhea" id="RHEA:78480"/>
    </physiologicalReaction>
</comment>
<dbReference type="PANTHER" id="PTHR14741:SF32">
    <property type="entry name" value="TRIMETHYLGUANOSINE SYNTHASE"/>
    <property type="match status" value="1"/>
</dbReference>
<organism evidence="8 9">
    <name type="scientific">Ceratocystis pirilliformis</name>
    <dbReference type="NCBI Taxonomy" id="259994"/>
    <lineage>
        <taxon>Eukaryota</taxon>
        <taxon>Fungi</taxon>
        <taxon>Dikarya</taxon>
        <taxon>Ascomycota</taxon>
        <taxon>Pezizomycotina</taxon>
        <taxon>Sordariomycetes</taxon>
        <taxon>Hypocreomycetidae</taxon>
        <taxon>Microascales</taxon>
        <taxon>Ceratocystidaceae</taxon>
        <taxon>Ceratocystis</taxon>
    </lineage>
</organism>
<name>A0ABR3YR36_9PEZI</name>
<dbReference type="Proteomes" id="UP001583280">
    <property type="component" value="Unassembled WGS sequence"/>
</dbReference>
<evidence type="ECO:0000256" key="7">
    <source>
        <dbReference type="ARBA" id="ARBA00049790"/>
    </source>
</evidence>
<dbReference type="EMBL" id="JAWDJO010000186">
    <property type="protein sequence ID" value="KAL1890366.1"/>
    <property type="molecule type" value="Genomic_DNA"/>
</dbReference>
<dbReference type="Gene3D" id="3.40.50.150">
    <property type="entry name" value="Vaccinia Virus protein VP39"/>
    <property type="match status" value="1"/>
</dbReference>
<dbReference type="PANTHER" id="PTHR14741">
    <property type="entry name" value="S-ADENOSYLMETHIONINE-DEPENDENT METHYLTRANSFERASE RELATED"/>
    <property type="match status" value="1"/>
</dbReference>
<comment type="catalytic activity">
    <reaction evidence="3">
        <text>a 5'-end (N(2),N(7)-dimethyl 5'-triphosphoguanosine)-ribonucleoside in snoRNA + S-adenosyl-L-methionine = a 5'-end (N(2),N(2),N(7)-trimethyl 5'-triphosphoguanosine)-ribonucleoside in snoRNA + S-adenosyl-L-homocysteine + H(+)</text>
        <dbReference type="Rhea" id="RHEA:78507"/>
        <dbReference type="Rhea" id="RHEA-COMP:19088"/>
        <dbReference type="Rhea" id="RHEA-COMP:19090"/>
        <dbReference type="ChEBI" id="CHEBI:15378"/>
        <dbReference type="ChEBI" id="CHEBI:57856"/>
        <dbReference type="ChEBI" id="CHEBI:59789"/>
        <dbReference type="ChEBI" id="CHEBI:167623"/>
        <dbReference type="ChEBI" id="CHEBI:172880"/>
    </reaction>
    <physiologicalReaction direction="left-to-right" evidence="3">
        <dbReference type="Rhea" id="RHEA:78508"/>
    </physiologicalReaction>
</comment>
<accession>A0ABR3YR36</accession>
<sequence length="263" mass="28918">MVKLLTEDLPLTPQCVHFEKKEDVPHNIAKYWAQRYSIFSLYDEGILFTDDAWFGVTPEPIANQIAYDMSPIHTSKTVIIDCFGGIGGNSIAFALSGRWEHVVCVERDASTLACAQRNAKLYDVPSGVISFVHGDSFMLLELASKRPKKLPKKLRLSPDNTVIFASPPWGGPGYVSDSVFDLSGMQPYSLADLHGAYKCFDHALFLPRTSDLRQIADLVPDGNAKIEVVQYCMNGASKALVAYILDQTGKEVEVGTGTEVTPV</sequence>
<protein>
    <recommendedName>
        <fullName evidence="1">Trimethylguanosine synthase</fullName>
    </recommendedName>
    <alternativeName>
        <fullName evidence="7">Cap-specific guanine-N(2) methyltransferase</fullName>
    </alternativeName>
</protein>